<dbReference type="CDD" id="cd03134">
    <property type="entry name" value="GATase1_PfpI_like"/>
    <property type="match status" value="1"/>
</dbReference>
<dbReference type="GO" id="GO:0006508">
    <property type="term" value="P:proteolysis"/>
    <property type="evidence" value="ECO:0007669"/>
    <property type="project" value="UniProtKB-KW"/>
</dbReference>
<sequence length="191" mass="20246">MAQSIDGRKVAILATHGFEQTELTEPQKALKNAGATVHVVSPEQGSIRGFKHLDPGENVTVDRALSEAKADDYDALLIPGGLYNPDELRTNEAALQFVREFFKAGKPVGAICHGPQVLISAGLVKGRTLTAVTPIRVDLTNAGATVLDQEVVTDKGLVTSRTPKDLPAFCAKLIEEIGEGRHRGQAAAAAE</sequence>
<dbReference type="PROSITE" id="PS51276">
    <property type="entry name" value="PEPTIDASE_C56_PFPI"/>
    <property type="match status" value="1"/>
</dbReference>
<comment type="caution">
    <text evidence="3">The sequence shown here is derived from an EMBL/GenBank/DDBJ whole genome shotgun (WGS) entry which is preliminary data.</text>
</comment>
<accession>A0A512DW55</accession>
<dbReference type="EMBL" id="BJYZ01000023">
    <property type="protein sequence ID" value="GEO40704.1"/>
    <property type="molecule type" value="Genomic_DNA"/>
</dbReference>
<evidence type="ECO:0000259" key="2">
    <source>
        <dbReference type="Pfam" id="PF01965"/>
    </source>
</evidence>
<evidence type="ECO:0000256" key="1">
    <source>
        <dbReference type="ARBA" id="ARBA00008542"/>
    </source>
</evidence>
<name>A0A512DW55_9PROT</name>
<dbReference type="RefSeq" id="WP_044428957.1">
    <property type="nucleotide sequence ID" value="NZ_BJYZ01000023.1"/>
</dbReference>
<dbReference type="NCBIfam" id="TIGR01382">
    <property type="entry name" value="PfpI"/>
    <property type="match status" value="1"/>
</dbReference>
<keyword evidence="3" id="KW-0378">Hydrolase</keyword>
<protein>
    <submittedName>
        <fullName evidence="3">Protease</fullName>
    </submittedName>
</protein>
<evidence type="ECO:0000313" key="3">
    <source>
        <dbReference type="EMBL" id="GEO40704.1"/>
    </source>
</evidence>
<organism evidence="3 4">
    <name type="scientific">Skermanella aerolata</name>
    <dbReference type="NCBI Taxonomy" id="393310"/>
    <lineage>
        <taxon>Bacteria</taxon>
        <taxon>Pseudomonadati</taxon>
        <taxon>Pseudomonadota</taxon>
        <taxon>Alphaproteobacteria</taxon>
        <taxon>Rhodospirillales</taxon>
        <taxon>Azospirillaceae</taxon>
        <taxon>Skermanella</taxon>
    </lineage>
</organism>
<keyword evidence="4" id="KW-1185">Reference proteome</keyword>
<dbReference type="OrthoDB" id="9792284at2"/>
<dbReference type="AlphaFoldDB" id="A0A512DW55"/>
<feature type="domain" description="DJ-1/PfpI" evidence="2">
    <location>
        <begin position="8"/>
        <end position="176"/>
    </location>
</feature>
<dbReference type="InterPro" id="IPR006286">
    <property type="entry name" value="C56_PfpI-like"/>
</dbReference>
<dbReference type="Gene3D" id="3.40.50.880">
    <property type="match status" value="1"/>
</dbReference>
<dbReference type="InterPro" id="IPR029062">
    <property type="entry name" value="Class_I_gatase-like"/>
</dbReference>
<keyword evidence="3" id="KW-0645">Protease</keyword>
<dbReference type="GO" id="GO:0008233">
    <property type="term" value="F:peptidase activity"/>
    <property type="evidence" value="ECO:0007669"/>
    <property type="project" value="UniProtKB-KW"/>
</dbReference>
<reference evidence="3 4" key="1">
    <citation type="submission" date="2019-07" db="EMBL/GenBank/DDBJ databases">
        <title>Whole genome shotgun sequence of Skermanella aerolata NBRC 106429.</title>
        <authorList>
            <person name="Hosoyama A."/>
            <person name="Uohara A."/>
            <person name="Ohji S."/>
            <person name="Ichikawa N."/>
        </authorList>
    </citation>
    <scope>NUCLEOTIDE SEQUENCE [LARGE SCALE GENOMIC DNA]</scope>
    <source>
        <strain evidence="3 4">NBRC 106429</strain>
    </source>
</reference>
<dbReference type="InterPro" id="IPR002818">
    <property type="entry name" value="DJ-1/PfpI"/>
</dbReference>
<dbReference type="PANTHER" id="PTHR42733:SF12">
    <property type="entry name" value="PROTEINASE"/>
    <property type="match status" value="1"/>
</dbReference>
<dbReference type="SUPFAM" id="SSF52317">
    <property type="entry name" value="Class I glutamine amidotransferase-like"/>
    <property type="match status" value="1"/>
</dbReference>
<comment type="similarity">
    <text evidence="1">Belongs to the peptidase C56 family.</text>
</comment>
<gene>
    <name evidence="3" type="ORF">SAE02_48520</name>
</gene>
<dbReference type="Pfam" id="PF01965">
    <property type="entry name" value="DJ-1_PfpI"/>
    <property type="match status" value="1"/>
</dbReference>
<dbReference type="PANTHER" id="PTHR42733">
    <property type="entry name" value="DJ-1 PROTEIN"/>
    <property type="match status" value="1"/>
</dbReference>
<proteinExistence type="inferred from homology"/>
<dbReference type="Proteomes" id="UP000321523">
    <property type="component" value="Unassembled WGS sequence"/>
</dbReference>
<evidence type="ECO:0000313" key="4">
    <source>
        <dbReference type="Proteomes" id="UP000321523"/>
    </source>
</evidence>